<dbReference type="GeneID" id="19134920"/>
<gene>
    <name evidence="1" type="ORF">COCSADRAFT_237876</name>
</gene>
<dbReference type="KEGG" id="bsc:COCSADRAFT_237876"/>
<evidence type="ECO:0000313" key="1">
    <source>
        <dbReference type="EMBL" id="EMD60970.1"/>
    </source>
</evidence>
<proteinExistence type="predicted"/>
<protein>
    <submittedName>
        <fullName evidence="1">Uncharacterized protein</fullName>
    </submittedName>
</protein>
<reference evidence="1 2" key="1">
    <citation type="journal article" date="2012" name="PLoS Pathog.">
        <title>Diverse lifestyles and strategies of plant pathogenesis encoded in the genomes of eighteen Dothideomycetes fungi.</title>
        <authorList>
            <person name="Ohm R.A."/>
            <person name="Feau N."/>
            <person name="Henrissat B."/>
            <person name="Schoch C.L."/>
            <person name="Horwitz B.A."/>
            <person name="Barry K.W."/>
            <person name="Condon B.J."/>
            <person name="Copeland A.C."/>
            <person name="Dhillon B."/>
            <person name="Glaser F."/>
            <person name="Hesse C.N."/>
            <person name="Kosti I."/>
            <person name="LaButti K."/>
            <person name="Lindquist E.A."/>
            <person name="Lucas S."/>
            <person name="Salamov A.A."/>
            <person name="Bradshaw R.E."/>
            <person name="Ciuffetti L."/>
            <person name="Hamelin R.C."/>
            <person name="Kema G.H.J."/>
            <person name="Lawrence C."/>
            <person name="Scott J.A."/>
            <person name="Spatafora J.W."/>
            <person name="Turgeon B.G."/>
            <person name="de Wit P.J.G.M."/>
            <person name="Zhong S."/>
            <person name="Goodwin S.B."/>
            <person name="Grigoriev I.V."/>
        </authorList>
    </citation>
    <scope>NUCLEOTIDE SEQUENCE [LARGE SCALE GENOMIC DNA]</scope>
    <source>
        <strain evidence="2">ND90Pr / ATCC 201652</strain>
    </source>
</reference>
<dbReference type="EMBL" id="KB445649">
    <property type="protein sequence ID" value="EMD60970.1"/>
    <property type="molecule type" value="Genomic_DNA"/>
</dbReference>
<dbReference type="HOGENOM" id="CLU_2133295_0_0_1"/>
<organism evidence="1 2">
    <name type="scientific">Cochliobolus sativus (strain ND90Pr / ATCC 201652)</name>
    <name type="common">Common root rot and spot blotch fungus</name>
    <name type="synonym">Bipolaris sorokiniana</name>
    <dbReference type="NCBI Taxonomy" id="665912"/>
    <lineage>
        <taxon>Eukaryota</taxon>
        <taxon>Fungi</taxon>
        <taxon>Dikarya</taxon>
        <taxon>Ascomycota</taxon>
        <taxon>Pezizomycotina</taxon>
        <taxon>Dothideomycetes</taxon>
        <taxon>Pleosporomycetidae</taxon>
        <taxon>Pleosporales</taxon>
        <taxon>Pleosporineae</taxon>
        <taxon>Pleosporaceae</taxon>
        <taxon>Bipolaris</taxon>
    </lineage>
</organism>
<dbReference type="RefSeq" id="XP_007703329.1">
    <property type="nucleotide sequence ID" value="XM_007705139.1"/>
</dbReference>
<sequence>MACTFACWLTPSRLSPSPSLSLLTTPHPCLIGRGVDRHHHRTTHPSLFFHPPALSASTTTSLACLRAVCPCPIPFSLFRSALRTLPRICRCRHSTPCPLLFLFLLFCLPTLRL</sequence>
<dbReference type="AlphaFoldDB" id="M2SET1"/>
<accession>M2SET1</accession>
<keyword evidence="2" id="KW-1185">Reference proteome</keyword>
<reference evidence="2" key="2">
    <citation type="journal article" date="2013" name="PLoS Genet.">
        <title>Comparative genome structure, secondary metabolite, and effector coding capacity across Cochliobolus pathogens.</title>
        <authorList>
            <person name="Condon B.J."/>
            <person name="Leng Y."/>
            <person name="Wu D."/>
            <person name="Bushley K.E."/>
            <person name="Ohm R.A."/>
            <person name="Otillar R."/>
            <person name="Martin J."/>
            <person name="Schackwitz W."/>
            <person name="Grimwood J."/>
            <person name="MohdZainudin N."/>
            <person name="Xue C."/>
            <person name="Wang R."/>
            <person name="Manning V.A."/>
            <person name="Dhillon B."/>
            <person name="Tu Z.J."/>
            <person name="Steffenson B.J."/>
            <person name="Salamov A."/>
            <person name="Sun H."/>
            <person name="Lowry S."/>
            <person name="LaButti K."/>
            <person name="Han J."/>
            <person name="Copeland A."/>
            <person name="Lindquist E."/>
            <person name="Barry K."/>
            <person name="Schmutz J."/>
            <person name="Baker S.E."/>
            <person name="Ciuffetti L.M."/>
            <person name="Grigoriev I.V."/>
            <person name="Zhong S."/>
            <person name="Turgeon B.G."/>
        </authorList>
    </citation>
    <scope>NUCLEOTIDE SEQUENCE [LARGE SCALE GENOMIC DNA]</scope>
    <source>
        <strain evidence="2">ND90Pr / ATCC 201652</strain>
    </source>
</reference>
<name>M2SET1_COCSN</name>
<dbReference type="Proteomes" id="UP000016934">
    <property type="component" value="Unassembled WGS sequence"/>
</dbReference>
<evidence type="ECO:0000313" key="2">
    <source>
        <dbReference type="Proteomes" id="UP000016934"/>
    </source>
</evidence>